<dbReference type="EMBL" id="CP091139">
    <property type="protein sequence ID" value="UUT35638.1"/>
    <property type="molecule type" value="Genomic_DNA"/>
</dbReference>
<sequence>MSETAPDAATLLDEAGTATEWVPFDHRPRTAGRMTVGVAAHGDWQAADACASRAPARSPA</sequence>
<name>A0ABY5NKD2_9MICO</name>
<dbReference type="Proteomes" id="UP001054811">
    <property type="component" value="Chromosome"/>
</dbReference>
<dbReference type="RefSeq" id="WP_259612250.1">
    <property type="nucleotide sequence ID" value="NZ_CP091139.2"/>
</dbReference>
<accession>A0ABY5NKD2</accession>
<evidence type="ECO:0000313" key="1">
    <source>
        <dbReference type="EMBL" id="UUT35638.1"/>
    </source>
</evidence>
<evidence type="ECO:0000313" key="2">
    <source>
        <dbReference type="Proteomes" id="UP001054811"/>
    </source>
</evidence>
<reference evidence="1" key="1">
    <citation type="submission" date="2022-01" db="EMBL/GenBank/DDBJ databases">
        <title>Microbacterium eymi and Microbacterium rhizovicinus sp. nov., isolated from the rhizospheric soil of Elymus tsukushiensis, a plant native to the Dokdo Islands, Republic of Korea.</title>
        <authorList>
            <person name="Hwang Y.J."/>
        </authorList>
    </citation>
    <scope>NUCLEOTIDE SEQUENCE</scope>
    <source>
        <strain evidence="1">KUDC0405</strain>
    </source>
</reference>
<keyword evidence="2" id="KW-1185">Reference proteome</keyword>
<gene>
    <name evidence="1" type="ORF">L2X98_20395</name>
</gene>
<proteinExistence type="predicted"/>
<organism evidence="1 2">
    <name type="scientific">Microbacterium elymi</name>
    <dbReference type="NCBI Taxonomy" id="2909587"/>
    <lineage>
        <taxon>Bacteria</taxon>
        <taxon>Bacillati</taxon>
        <taxon>Actinomycetota</taxon>
        <taxon>Actinomycetes</taxon>
        <taxon>Micrococcales</taxon>
        <taxon>Microbacteriaceae</taxon>
        <taxon>Microbacterium</taxon>
    </lineage>
</organism>
<protein>
    <submittedName>
        <fullName evidence="1">Uncharacterized protein</fullName>
    </submittedName>
</protein>